<evidence type="ECO:0000256" key="1">
    <source>
        <dbReference type="SAM" id="Phobius"/>
    </source>
</evidence>
<keyword evidence="1" id="KW-0472">Membrane</keyword>
<name>A0A2U1JGZ5_9FLAO</name>
<sequence length="87" mass="9838">MESLFYKTNLVLTIFAHNKLLQMKNTQILILFIIGAVVTVLGALFKIMEWPLFSLLLIVGMTFEAVAGFLLILKLIQKNNSDSFMDS</sequence>
<gene>
    <name evidence="3" type="ORF">DB895_11585</name>
</gene>
<reference evidence="3 4" key="1">
    <citation type="submission" date="2018-04" db="EMBL/GenBank/DDBJ databases">
        <title>Flavobacterium sp. nov., isolated from glacier ice.</title>
        <authorList>
            <person name="Liu Q."/>
            <person name="Xin Y.-H."/>
        </authorList>
    </citation>
    <scope>NUCLEOTIDE SEQUENCE [LARGE SCALE GENOMIC DNA]</scope>
    <source>
        <strain evidence="3 4">RB1R5</strain>
    </source>
</reference>
<feature type="transmembrane region" description="Helical" evidence="1">
    <location>
        <begin position="28"/>
        <end position="47"/>
    </location>
</feature>
<dbReference type="AlphaFoldDB" id="A0A2U1JGZ5"/>
<keyword evidence="1" id="KW-0812">Transmembrane</keyword>
<feature type="domain" description="Gliding motility protein GldL-like N-terminal" evidence="2">
    <location>
        <begin position="34"/>
        <end position="69"/>
    </location>
</feature>
<keyword evidence="4" id="KW-1185">Reference proteome</keyword>
<organism evidence="3 4">
    <name type="scientific">Flavobacterium psychrotolerans</name>
    <dbReference type="NCBI Taxonomy" id="2169410"/>
    <lineage>
        <taxon>Bacteria</taxon>
        <taxon>Pseudomonadati</taxon>
        <taxon>Bacteroidota</taxon>
        <taxon>Flavobacteriia</taxon>
        <taxon>Flavobacteriales</taxon>
        <taxon>Flavobacteriaceae</taxon>
        <taxon>Flavobacterium</taxon>
    </lineage>
</organism>
<evidence type="ECO:0000313" key="4">
    <source>
        <dbReference type="Proteomes" id="UP000245449"/>
    </source>
</evidence>
<feature type="transmembrane region" description="Helical" evidence="1">
    <location>
        <begin position="53"/>
        <end position="76"/>
    </location>
</feature>
<dbReference type="Proteomes" id="UP000245449">
    <property type="component" value="Unassembled WGS sequence"/>
</dbReference>
<dbReference type="EMBL" id="QCZI01000015">
    <property type="protein sequence ID" value="PWA04387.1"/>
    <property type="molecule type" value="Genomic_DNA"/>
</dbReference>
<evidence type="ECO:0000313" key="3">
    <source>
        <dbReference type="EMBL" id="PWA04387.1"/>
    </source>
</evidence>
<dbReference type="Pfam" id="PF22827">
    <property type="entry name" value="GldL_N"/>
    <property type="match status" value="1"/>
</dbReference>
<proteinExistence type="predicted"/>
<evidence type="ECO:0000259" key="2">
    <source>
        <dbReference type="Pfam" id="PF22827"/>
    </source>
</evidence>
<dbReference type="InterPro" id="IPR055087">
    <property type="entry name" value="GldL-like_N"/>
</dbReference>
<accession>A0A2U1JGZ5</accession>
<comment type="caution">
    <text evidence="3">The sequence shown here is derived from an EMBL/GenBank/DDBJ whole genome shotgun (WGS) entry which is preliminary data.</text>
</comment>
<protein>
    <submittedName>
        <fullName evidence="3">Gliding motility protein GldL</fullName>
    </submittedName>
</protein>
<keyword evidence="1" id="KW-1133">Transmembrane helix</keyword>